<dbReference type="EMBL" id="JBBXMP010000187">
    <property type="protein sequence ID" value="KAL0060210.1"/>
    <property type="molecule type" value="Genomic_DNA"/>
</dbReference>
<comment type="caution">
    <text evidence="1">The sequence shown here is derived from an EMBL/GenBank/DDBJ whole genome shotgun (WGS) entry which is preliminary data.</text>
</comment>
<proteinExistence type="predicted"/>
<accession>A0ABR2ZEZ8</accession>
<name>A0ABR2ZEZ8_9AGAR</name>
<evidence type="ECO:0000313" key="1">
    <source>
        <dbReference type="EMBL" id="KAL0060210.1"/>
    </source>
</evidence>
<reference evidence="1 2" key="1">
    <citation type="submission" date="2024-05" db="EMBL/GenBank/DDBJ databases">
        <title>A draft genome resource for the thread blight pathogen Marasmius tenuissimus strain MS-2.</title>
        <authorList>
            <person name="Yulfo-Soto G.E."/>
            <person name="Baruah I.K."/>
            <person name="Amoako-Attah I."/>
            <person name="Bukari Y."/>
            <person name="Meinhardt L.W."/>
            <person name="Bailey B.A."/>
            <person name="Cohen S.P."/>
        </authorList>
    </citation>
    <scope>NUCLEOTIDE SEQUENCE [LARGE SCALE GENOMIC DNA]</scope>
    <source>
        <strain evidence="1 2">MS-2</strain>
    </source>
</reference>
<organism evidence="1 2">
    <name type="scientific">Marasmius tenuissimus</name>
    <dbReference type="NCBI Taxonomy" id="585030"/>
    <lineage>
        <taxon>Eukaryota</taxon>
        <taxon>Fungi</taxon>
        <taxon>Dikarya</taxon>
        <taxon>Basidiomycota</taxon>
        <taxon>Agaricomycotina</taxon>
        <taxon>Agaricomycetes</taxon>
        <taxon>Agaricomycetidae</taxon>
        <taxon>Agaricales</taxon>
        <taxon>Marasmiineae</taxon>
        <taxon>Marasmiaceae</taxon>
        <taxon>Marasmius</taxon>
    </lineage>
</organism>
<evidence type="ECO:0000313" key="2">
    <source>
        <dbReference type="Proteomes" id="UP001437256"/>
    </source>
</evidence>
<gene>
    <name evidence="1" type="ORF">AAF712_013011</name>
</gene>
<sequence>MSTDIDREERQTLLCGECHANFIQKLHPPLGNSTYRDLTTNSESVNGIEQARLNDDLASLEAYDAEIAKLDAIRQRLMSHRNTGNMPNIASRTFRRALEMSDRRLLDLHIEFQPTSEDDIDSYYELPVPLRNIFSQVDFGGVVSFPVLERAVLENCRPFAPSAERYSHEQVNAILSAPRLHFITVGAETITKSDLRRLHVACPRLEVLSIRVHWSSDAVGGHGLLTFGALRMLVVHYDGWNPMPVLRHLAAPSLSKLVHDTDSSVCGPDMMHSMIDFIDRSGCQLQELALRVQADCVVGAGDDWYSLFGRLSGLSILKVLVLATDISRSKTAAQKLFSLMKYQGSDQHLPIHVPLPALKCLFFSIEQSEFTCLEVSQDEYGRNLFIDGICFNFSSLSFLGRQLTVCRSHSLARNGWN</sequence>
<evidence type="ECO:0008006" key="3">
    <source>
        <dbReference type="Google" id="ProtNLM"/>
    </source>
</evidence>
<protein>
    <recommendedName>
        <fullName evidence="3">F-box domain-containing protein</fullName>
    </recommendedName>
</protein>
<dbReference type="Proteomes" id="UP001437256">
    <property type="component" value="Unassembled WGS sequence"/>
</dbReference>
<keyword evidence="2" id="KW-1185">Reference proteome</keyword>